<dbReference type="Gene3D" id="3.40.50.12780">
    <property type="entry name" value="N-terminal domain of ligase-like"/>
    <property type="match status" value="1"/>
</dbReference>
<dbReference type="InterPro" id="IPR000873">
    <property type="entry name" value="AMP-dep_synth/lig_dom"/>
</dbReference>
<dbReference type="SUPFAM" id="SSF56801">
    <property type="entry name" value="Acetyl-CoA synthetase-like"/>
    <property type="match status" value="1"/>
</dbReference>
<dbReference type="InterPro" id="IPR042099">
    <property type="entry name" value="ANL_N_sf"/>
</dbReference>
<dbReference type="EMBL" id="WEGH01000001">
    <property type="protein sequence ID" value="MQY02865.1"/>
    <property type="molecule type" value="Genomic_DNA"/>
</dbReference>
<proteinExistence type="predicted"/>
<dbReference type="InterPro" id="IPR045851">
    <property type="entry name" value="AMP-bd_C_sf"/>
</dbReference>
<evidence type="ECO:0000313" key="4">
    <source>
        <dbReference type="Proteomes" id="UP000487268"/>
    </source>
</evidence>
<dbReference type="Pfam" id="PF00501">
    <property type="entry name" value="AMP-binding"/>
    <property type="match status" value="1"/>
</dbReference>
<evidence type="ECO:0000259" key="2">
    <source>
        <dbReference type="Pfam" id="PF13193"/>
    </source>
</evidence>
<sequence>MEVQPVPAWGTIPRMLRDQASGHPDVEVVVAGPVRLTLAELAARAGEVARALIALGVSPGDRVAVWGPNDPDWVVAAYGIWDAGAVIAPLSTRFKGLEAAGLLRKTGAKVLLAAEGFMGASYLEMIEDAELPDLQHRVVLGGGPAPSGALGWADFLAGGAAVSAGAAEERALGVGRDDLASIMATSGTTGAPKGVMLHHSQLLRGYWDWAELVTLREGDRYPIIAPFSHGFGINAGLLACVLRRATMMPVALFRPEELMDLIERDRISVLAGAPPMFFKILDELEGRDVSSLRVAICGAAAVPPELIRRLVDRVGLDRMINAYGLMEGTVVSMTRAGDPVEVIASSTGRAVPGVSVRVVGEDGKDLPPGEPGEILVGGYGVMRGYWRDPERTAEAVDPGGWLHTGDIGTLDDAGNLAIVDRKKEMFIVSGFNAYPAEIEGLLLRCPLVGQVAVIGVPDAEVGEVGRAYVVPPPGTAVDAEGIIAWARANMSNYKVPRRVVALDALPVNANGKIDKPALHALAAEEG</sequence>
<keyword evidence="3" id="KW-0436">Ligase</keyword>
<organism evidence="3 4">
    <name type="scientific">Actinomadura macrotermitis</name>
    <dbReference type="NCBI Taxonomy" id="2585200"/>
    <lineage>
        <taxon>Bacteria</taxon>
        <taxon>Bacillati</taxon>
        <taxon>Actinomycetota</taxon>
        <taxon>Actinomycetes</taxon>
        <taxon>Streptosporangiales</taxon>
        <taxon>Thermomonosporaceae</taxon>
        <taxon>Actinomadura</taxon>
    </lineage>
</organism>
<protein>
    <submittedName>
        <fullName evidence="3">3-[(3aS,4S,7aS)-7a-methyl-1, 5-dioxo-octahydro-1H-inden-4-yl]propanoyl:CoA ligase</fullName>
        <ecNumber evidence="3">6.2.1.41</ecNumber>
    </submittedName>
</protein>
<feature type="domain" description="AMP-binding enzyme C-terminal" evidence="2">
    <location>
        <begin position="437"/>
        <end position="512"/>
    </location>
</feature>
<dbReference type="GO" id="GO:0016878">
    <property type="term" value="F:acid-thiol ligase activity"/>
    <property type="evidence" value="ECO:0007669"/>
    <property type="project" value="UniProtKB-ARBA"/>
</dbReference>
<dbReference type="PROSITE" id="PS00455">
    <property type="entry name" value="AMP_BINDING"/>
    <property type="match status" value="1"/>
</dbReference>
<dbReference type="OrthoDB" id="4363623at2"/>
<dbReference type="Proteomes" id="UP000487268">
    <property type="component" value="Unassembled WGS sequence"/>
</dbReference>
<dbReference type="InterPro" id="IPR020845">
    <property type="entry name" value="AMP-binding_CS"/>
</dbReference>
<feature type="domain" description="AMP-dependent synthetase/ligase" evidence="1">
    <location>
        <begin position="17"/>
        <end position="386"/>
    </location>
</feature>
<dbReference type="AlphaFoldDB" id="A0A7K0BNW4"/>
<gene>
    <name evidence="3" type="primary">fadD3_1</name>
    <name evidence="3" type="ORF">ACRB68_09000</name>
</gene>
<dbReference type="Pfam" id="PF13193">
    <property type="entry name" value="AMP-binding_C"/>
    <property type="match status" value="1"/>
</dbReference>
<dbReference type="PANTHER" id="PTHR43767">
    <property type="entry name" value="LONG-CHAIN-FATTY-ACID--COA LIGASE"/>
    <property type="match status" value="1"/>
</dbReference>
<dbReference type="EC" id="6.2.1.41" evidence="3"/>
<reference evidence="3 4" key="1">
    <citation type="submission" date="2019-10" db="EMBL/GenBank/DDBJ databases">
        <title>Actinomadura rubteroloni sp. nov. and Actinomadura macrotermitis sp. nov., isolated from the gut of fungus growing-termite Macrotermes natalensis.</title>
        <authorList>
            <person name="Benndorf R."/>
            <person name="Martin K."/>
            <person name="Kuefner M."/>
            <person name="De Beer W."/>
            <person name="Kaster A.-K."/>
            <person name="Vollmers J."/>
            <person name="Poulsen M."/>
            <person name="Beemelmanns C."/>
        </authorList>
    </citation>
    <scope>NUCLEOTIDE SEQUENCE [LARGE SCALE GENOMIC DNA]</scope>
    <source>
        <strain evidence="3 4">RB68</strain>
    </source>
</reference>
<dbReference type="InterPro" id="IPR025110">
    <property type="entry name" value="AMP-bd_C"/>
</dbReference>
<keyword evidence="4" id="KW-1185">Reference proteome</keyword>
<evidence type="ECO:0000313" key="3">
    <source>
        <dbReference type="EMBL" id="MQY02865.1"/>
    </source>
</evidence>
<accession>A0A7K0BNW4</accession>
<comment type="caution">
    <text evidence="3">The sequence shown here is derived from an EMBL/GenBank/DDBJ whole genome shotgun (WGS) entry which is preliminary data.</text>
</comment>
<dbReference type="Gene3D" id="3.30.300.30">
    <property type="match status" value="1"/>
</dbReference>
<dbReference type="RefSeq" id="WP_153530941.1">
    <property type="nucleotide sequence ID" value="NZ_WEGH01000001.1"/>
</dbReference>
<evidence type="ECO:0000259" key="1">
    <source>
        <dbReference type="Pfam" id="PF00501"/>
    </source>
</evidence>
<dbReference type="PANTHER" id="PTHR43767:SF1">
    <property type="entry name" value="NONRIBOSOMAL PEPTIDE SYNTHASE PES1 (EUROFUNG)-RELATED"/>
    <property type="match status" value="1"/>
</dbReference>
<dbReference type="InterPro" id="IPR050237">
    <property type="entry name" value="ATP-dep_AMP-bd_enzyme"/>
</dbReference>
<name>A0A7K0BNW4_9ACTN</name>